<dbReference type="AlphaFoldDB" id="A0A1Y2K7A4"/>
<accession>A0A1Y2K7A4</accession>
<gene>
    <name evidence="2" type="ORF">MAIT1_01188</name>
</gene>
<dbReference type="Proteomes" id="UP000194003">
    <property type="component" value="Unassembled WGS sequence"/>
</dbReference>
<proteinExistence type="predicted"/>
<keyword evidence="1" id="KW-1133">Transmembrane helix</keyword>
<name>A0A1Y2K7A4_9PROT</name>
<keyword evidence="3" id="KW-1185">Reference proteome</keyword>
<sequence length="86" mass="9519">MAQQTPPLIWRVVDSIDWPILIFAALFLGSAPMHPEPHLVEKLRMLASGTLSRPIDIFDLVMHATPVVLVLLKAYRQFVMGGAAKA</sequence>
<dbReference type="EMBL" id="LVJN01000016">
    <property type="protein sequence ID" value="OSM06209.1"/>
    <property type="molecule type" value="Genomic_DNA"/>
</dbReference>
<keyword evidence="1" id="KW-0472">Membrane</keyword>
<organism evidence="2 3">
    <name type="scientific">Magnetofaba australis IT-1</name>
    <dbReference type="NCBI Taxonomy" id="1434232"/>
    <lineage>
        <taxon>Bacteria</taxon>
        <taxon>Pseudomonadati</taxon>
        <taxon>Pseudomonadota</taxon>
        <taxon>Magnetococcia</taxon>
        <taxon>Magnetococcales</taxon>
        <taxon>Magnetococcaceae</taxon>
        <taxon>Magnetofaba</taxon>
    </lineage>
</organism>
<evidence type="ECO:0000256" key="1">
    <source>
        <dbReference type="SAM" id="Phobius"/>
    </source>
</evidence>
<dbReference type="STRING" id="1434232.MAIT1_01188"/>
<evidence type="ECO:0000313" key="2">
    <source>
        <dbReference type="EMBL" id="OSM06209.1"/>
    </source>
</evidence>
<comment type="caution">
    <text evidence="2">The sequence shown here is derived from an EMBL/GenBank/DDBJ whole genome shotgun (WGS) entry which is preliminary data.</text>
</comment>
<protein>
    <recommendedName>
        <fullName evidence="4">RND transporter</fullName>
    </recommendedName>
</protein>
<feature type="transmembrane region" description="Helical" evidence="1">
    <location>
        <begin position="51"/>
        <end position="72"/>
    </location>
</feature>
<keyword evidence="1" id="KW-0812">Transmembrane</keyword>
<evidence type="ECO:0000313" key="3">
    <source>
        <dbReference type="Proteomes" id="UP000194003"/>
    </source>
</evidence>
<dbReference type="RefSeq" id="WP_085441342.1">
    <property type="nucleotide sequence ID" value="NZ_LVJN01000016.1"/>
</dbReference>
<reference evidence="2 3" key="1">
    <citation type="journal article" date="2016" name="BMC Genomics">
        <title>Combined genomic and structural analyses of a cultured magnetotactic bacterium reveals its niche adaptation to a dynamic environment.</title>
        <authorList>
            <person name="Araujo A.C."/>
            <person name="Morillo V."/>
            <person name="Cypriano J."/>
            <person name="Teixeira L.C."/>
            <person name="Leao P."/>
            <person name="Lyra S."/>
            <person name="Almeida L.G."/>
            <person name="Bazylinski D.A."/>
            <person name="Vasconcellos A.T."/>
            <person name="Abreu F."/>
            <person name="Lins U."/>
        </authorList>
    </citation>
    <scope>NUCLEOTIDE SEQUENCE [LARGE SCALE GENOMIC DNA]</scope>
    <source>
        <strain evidence="2 3">IT-1</strain>
    </source>
</reference>
<evidence type="ECO:0008006" key="4">
    <source>
        <dbReference type="Google" id="ProtNLM"/>
    </source>
</evidence>
<feature type="transmembrane region" description="Helical" evidence="1">
    <location>
        <begin position="12"/>
        <end position="31"/>
    </location>
</feature>